<sequence>MATTSKPSVISNFEKPFLWLTRKLMETLTWSLLPCLLLPHQRLARTRLWQRNMSMI</sequence>
<accession>A0A8D2HN03</accession>
<organism evidence="1 2">
    <name type="scientific">Urocitellus parryii</name>
    <name type="common">Arctic ground squirrel</name>
    <name type="synonym">Spermophilus parryii</name>
    <dbReference type="NCBI Taxonomy" id="9999"/>
    <lineage>
        <taxon>Eukaryota</taxon>
        <taxon>Metazoa</taxon>
        <taxon>Chordata</taxon>
        <taxon>Craniata</taxon>
        <taxon>Vertebrata</taxon>
        <taxon>Euteleostomi</taxon>
        <taxon>Mammalia</taxon>
        <taxon>Eutheria</taxon>
        <taxon>Euarchontoglires</taxon>
        <taxon>Glires</taxon>
        <taxon>Rodentia</taxon>
        <taxon>Sciuromorpha</taxon>
        <taxon>Sciuridae</taxon>
        <taxon>Xerinae</taxon>
        <taxon>Marmotini</taxon>
        <taxon>Urocitellus</taxon>
    </lineage>
</organism>
<reference evidence="1" key="2">
    <citation type="submission" date="2025-09" db="UniProtKB">
        <authorList>
            <consortium name="Ensembl"/>
        </authorList>
    </citation>
    <scope>IDENTIFICATION</scope>
</reference>
<dbReference type="Ensembl" id="ENSUPAT00010018335.1">
    <property type="protein sequence ID" value="ENSUPAP00010016069.1"/>
    <property type="gene ID" value="ENSUPAG00010012839.1"/>
</dbReference>
<proteinExistence type="predicted"/>
<protein>
    <submittedName>
        <fullName evidence="1">Uncharacterized protein</fullName>
    </submittedName>
</protein>
<dbReference type="Proteomes" id="UP000694417">
    <property type="component" value="Unplaced"/>
</dbReference>
<evidence type="ECO:0000313" key="1">
    <source>
        <dbReference type="Ensembl" id="ENSUPAP00010016069.1"/>
    </source>
</evidence>
<reference evidence="1" key="1">
    <citation type="submission" date="2025-08" db="UniProtKB">
        <authorList>
            <consortium name="Ensembl"/>
        </authorList>
    </citation>
    <scope>IDENTIFICATION</scope>
</reference>
<name>A0A8D2HN03_UROPR</name>
<dbReference type="AlphaFoldDB" id="A0A8D2HN03"/>
<keyword evidence="2" id="KW-1185">Reference proteome</keyword>
<evidence type="ECO:0000313" key="2">
    <source>
        <dbReference type="Proteomes" id="UP000694417"/>
    </source>
</evidence>
<dbReference type="GeneTree" id="ENSGT01030000239692"/>